<proteinExistence type="predicted"/>
<accession>A0AAI8VY34</accession>
<dbReference type="AlphaFoldDB" id="A0AAI8VY34"/>
<reference evidence="1" key="1">
    <citation type="submission" date="2023-10" db="EMBL/GenBank/DDBJ databases">
        <authorList>
            <person name="Hackl T."/>
        </authorList>
    </citation>
    <scope>NUCLEOTIDE SEQUENCE</scope>
</reference>
<sequence length="138" mass="15896">MKPRGTSEKWHILAHVDPQYDWQNHWKDQLANIQAAFNEAKRLGIKPKNVKLVLDKGDVENDPNKDMLFSSSKKTWAQMLYYFYDFMEQELSAMMSPDKVNYALHGISERGEADFNQPPLSTMVIFGDSVITAEDLVV</sequence>
<keyword evidence="2" id="KW-1185">Reference proteome</keyword>
<evidence type="ECO:0000313" key="2">
    <source>
        <dbReference type="Proteomes" id="UP001295740"/>
    </source>
</evidence>
<gene>
    <name evidence="1" type="ORF">KHLLAP_LOCUS13333</name>
</gene>
<name>A0AAI8VY34_9PEZI</name>
<comment type="caution">
    <text evidence="1">The sequence shown here is derived from an EMBL/GenBank/DDBJ whole genome shotgun (WGS) entry which is preliminary data.</text>
</comment>
<evidence type="ECO:0000313" key="1">
    <source>
        <dbReference type="EMBL" id="CAJ2512865.1"/>
    </source>
</evidence>
<organism evidence="1 2">
    <name type="scientific">Anthostomella pinea</name>
    <dbReference type="NCBI Taxonomy" id="933095"/>
    <lineage>
        <taxon>Eukaryota</taxon>
        <taxon>Fungi</taxon>
        <taxon>Dikarya</taxon>
        <taxon>Ascomycota</taxon>
        <taxon>Pezizomycotina</taxon>
        <taxon>Sordariomycetes</taxon>
        <taxon>Xylariomycetidae</taxon>
        <taxon>Xylariales</taxon>
        <taxon>Xylariaceae</taxon>
        <taxon>Anthostomella</taxon>
    </lineage>
</organism>
<protein>
    <submittedName>
        <fullName evidence="1">Uu.00g009840.m01.CDS01</fullName>
    </submittedName>
</protein>
<dbReference type="EMBL" id="CAUWAG010000020">
    <property type="protein sequence ID" value="CAJ2512865.1"/>
    <property type="molecule type" value="Genomic_DNA"/>
</dbReference>
<dbReference type="Proteomes" id="UP001295740">
    <property type="component" value="Unassembled WGS sequence"/>
</dbReference>